<keyword evidence="3" id="KW-1185">Reference proteome</keyword>
<comment type="caution">
    <text evidence="2">The sequence shown here is derived from an EMBL/GenBank/DDBJ whole genome shotgun (WGS) entry which is preliminary data.</text>
</comment>
<dbReference type="EMBL" id="JAIWIU010000217">
    <property type="protein sequence ID" value="MCA2018915.1"/>
    <property type="molecule type" value="Genomic_DNA"/>
</dbReference>
<reference evidence="3" key="1">
    <citation type="submission" date="2023-07" db="EMBL/GenBank/DDBJ databases">
        <title>Molecular identification of indigenous halophilic bacteria isolated from red sea cost, biodegradation of synthetic dyes and assessment of degraded metabolite toxicity.</title>
        <authorList>
            <person name="Chaieb K."/>
            <person name="Altayb H.N."/>
        </authorList>
    </citation>
    <scope>NUCLEOTIDE SEQUENCE [LARGE SCALE GENOMIC DNA]</scope>
    <source>
        <strain evidence="3">K20</strain>
    </source>
</reference>
<protein>
    <submittedName>
        <fullName evidence="2">DUF4062 domain-containing protein</fullName>
    </submittedName>
</protein>
<name>A0ABS7YT98_9VIBR</name>
<dbReference type="InterPro" id="IPR025139">
    <property type="entry name" value="DUF4062"/>
</dbReference>
<accession>A0ABS7YT98</accession>
<evidence type="ECO:0000313" key="2">
    <source>
        <dbReference type="EMBL" id="MCA2018915.1"/>
    </source>
</evidence>
<evidence type="ECO:0000313" key="3">
    <source>
        <dbReference type="Proteomes" id="UP001199044"/>
    </source>
</evidence>
<evidence type="ECO:0000259" key="1">
    <source>
        <dbReference type="Pfam" id="PF13271"/>
    </source>
</evidence>
<dbReference type="RefSeq" id="WP_225252198.1">
    <property type="nucleotide sequence ID" value="NZ_JAIWIU010000217.1"/>
</dbReference>
<dbReference type="Pfam" id="PF13271">
    <property type="entry name" value="DUF4062"/>
    <property type="match status" value="1"/>
</dbReference>
<feature type="domain" description="DUF4062" evidence="1">
    <location>
        <begin position="5"/>
        <end position="89"/>
    </location>
</feature>
<sequence length="394" mass="45889">MAGLKVFVSSTCYDLSVVRSQLRIFIQNLGHEPIMSDYNDILYDPRVHTHSSCVDEVASCDIVVLIVGSRFGGKSVPQALNKIDFESLFKESKSTESLKSKENLSVTQLEILKAVESGIPVFTFIDNGVWHDHATYEKNKDKGIIDEIEFPSIQKPETASFIFEFINFLRHRARGNSVFSFSKLQDIEEILRKQWSSLFQKLLQEQRNRAIEVKRIDNLTNQFEDLKTAILTSIGTSNEKEVARGVVRFRRLMDFIRGLGLRDMNFVLRGHHTWDELLQFVEIRDIVDAEELPDDFRYQRRSPGPRARMFLIKEDRTFYEMRASSEFFHSMALEWDAFMEIPEETRGIIADALSEMRIGPGPLRYVREPFEMHFDRWFHQERLIEEEDQENGGA</sequence>
<organism evidence="2 3">
    <name type="scientific">Vibrio tritonius</name>
    <dbReference type="NCBI Taxonomy" id="1435069"/>
    <lineage>
        <taxon>Bacteria</taxon>
        <taxon>Pseudomonadati</taxon>
        <taxon>Pseudomonadota</taxon>
        <taxon>Gammaproteobacteria</taxon>
        <taxon>Vibrionales</taxon>
        <taxon>Vibrionaceae</taxon>
        <taxon>Vibrio</taxon>
    </lineage>
</organism>
<gene>
    <name evidence="2" type="ORF">LDJ79_22570</name>
</gene>
<dbReference type="Proteomes" id="UP001199044">
    <property type="component" value="Unassembled WGS sequence"/>
</dbReference>
<proteinExistence type="predicted"/>